<reference evidence="5" key="1">
    <citation type="journal article" date="2006" name="PLoS Biol.">
        <title>Macronuclear genome sequence of the ciliate Tetrahymena thermophila, a model eukaryote.</title>
        <authorList>
            <person name="Eisen J.A."/>
            <person name="Coyne R.S."/>
            <person name="Wu M."/>
            <person name="Wu D."/>
            <person name="Thiagarajan M."/>
            <person name="Wortman J.R."/>
            <person name="Badger J.H."/>
            <person name="Ren Q."/>
            <person name="Amedeo P."/>
            <person name="Jones K.M."/>
            <person name="Tallon L.J."/>
            <person name="Delcher A.L."/>
            <person name="Salzberg S.L."/>
            <person name="Silva J.C."/>
            <person name="Haas B.J."/>
            <person name="Majoros W.H."/>
            <person name="Farzad M."/>
            <person name="Carlton J.M."/>
            <person name="Smith R.K. Jr."/>
            <person name="Garg J."/>
            <person name="Pearlman R.E."/>
            <person name="Karrer K.M."/>
            <person name="Sun L."/>
            <person name="Manning G."/>
            <person name="Elde N.C."/>
            <person name="Turkewitz A.P."/>
            <person name="Asai D.J."/>
            <person name="Wilkes D.E."/>
            <person name="Wang Y."/>
            <person name="Cai H."/>
            <person name="Collins K."/>
            <person name="Stewart B.A."/>
            <person name="Lee S.R."/>
            <person name="Wilamowska K."/>
            <person name="Weinberg Z."/>
            <person name="Ruzzo W.L."/>
            <person name="Wloga D."/>
            <person name="Gaertig J."/>
            <person name="Frankel J."/>
            <person name="Tsao C.-C."/>
            <person name="Gorovsky M.A."/>
            <person name="Keeling P.J."/>
            <person name="Waller R.F."/>
            <person name="Patron N.J."/>
            <person name="Cherry J.M."/>
            <person name="Stover N.A."/>
            <person name="Krieger C.J."/>
            <person name="del Toro C."/>
            <person name="Ryder H.F."/>
            <person name="Williamson S.C."/>
            <person name="Barbeau R.A."/>
            <person name="Hamilton E.P."/>
            <person name="Orias E."/>
        </authorList>
    </citation>
    <scope>NUCLEOTIDE SEQUENCE [LARGE SCALE GENOMIC DNA]</scope>
    <source>
        <strain evidence="5">SB210</strain>
    </source>
</reference>
<dbReference type="Pfam" id="PF24681">
    <property type="entry name" value="Kelch_KLHDC2_KLHL20_DRC7"/>
    <property type="match status" value="1"/>
</dbReference>
<evidence type="ECO:0000256" key="3">
    <source>
        <dbReference type="SAM" id="MobiDB-lite"/>
    </source>
</evidence>
<keyword evidence="5" id="KW-1185">Reference proteome</keyword>
<protein>
    <submittedName>
        <fullName evidence="4">Kelch motif protein</fullName>
    </submittedName>
</protein>
<evidence type="ECO:0000313" key="5">
    <source>
        <dbReference type="Proteomes" id="UP000009168"/>
    </source>
</evidence>
<dbReference type="OMA" id="ERQPMKE"/>
<dbReference type="InParanoid" id="I7M609"/>
<dbReference type="PANTHER" id="PTHR46093:SF18">
    <property type="entry name" value="FIBRONECTIN TYPE-III DOMAIN-CONTAINING PROTEIN"/>
    <property type="match status" value="1"/>
</dbReference>
<dbReference type="RefSeq" id="XP_001031655.2">
    <property type="nucleotide sequence ID" value="XM_001031655.3"/>
</dbReference>
<accession>I7M609</accession>
<keyword evidence="1" id="KW-0880">Kelch repeat</keyword>
<feature type="region of interest" description="Disordered" evidence="3">
    <location>
        <begin position="1"/>
        <end position="72"/>
    </location>
</feature>
<dbReference type="Gene3D" id="2.120.10.80">
    <property type="entry name" value="Kelch-type beta propeller"/>
    <property type="match status" value="2"/>
</dbReference>
<dbReference type="KEGG" id="tet:TTHERM_00760390"/>
<dbReference type="Proteomes" id="UP000009168">
    <property type="component" value="Unassembled WGS sequence"/>
</dbReference>
<evidence type="ECO:0000256" key="1">
    <source>
        <dbReference type="ARBA" id="ARBA00022441"/>
    </source>
</evidence>
<dbReference type="OrthoDB" id="10251809at2759"/>
<proteinExistence type="predicted"/>
<evidence type="ECO:0000256" key="2">
    <source>
        <dbReference type="ARBA" id="ARBA00022737"/>
    </source>
</evidence>
<sequence>MSNQDEFYYNEDNNDHEDQQQFEEYSNQQQMQNQQAYQEQQEYNENNDGEYEEELKMNSQSQHDSKSEKNFYDQEFEPRKWQWAQPLIEGVPPCPRGGHSATLSGATIVIFGGHYYAGKQKGYVYLNDTYILDVNSNRWHKPKISGTPPAPRYNHSAILAGSRIIIFGGKGEKGKVYRDLHALDPVTTTWYQGPEGSGSPSARFGHSANLVGGSKMLIFGGWNGSDFFNDLYLLDLEVMAWTQPPSTGPAPSPRQGHTAIQVGNNLIIQGGFHFDDEKQNQAGFRQGTQLRQCYLNDLRILDTDNFIWARLRVSGTPPLPRYGHTSNISGPDIIFFGGWSLNSGARGEQNFIPQDDIDYFLVLNTESMQWEKGKFEGTPPLNRYGHTASSIGPHILIFGGWEFNRATNEVVVLRDMGGGGPIKPAKN</sequence>
<dbReference type="AlphaFoldDB" id="I7M609"/>
<feature type="compositionally biased region" description="Basic and acidic residues" evidence="3">
    <location>
        <begin position="63"/>
        <end position="72"/>
    </location>
</feature>
<dbReference type="HOGENOM" id="CLU_053065_0_0_1"/>
<gene>
    <name evidence="4" type="ORF">TTHERM_00760390</name>
</gene>
<dbReference type="PANTHER" id="PTHR46093">
    <property type="entry name" value="ACYL-COA-BINDING DOMAIN-CONTAINING PROTEIN 5"/>
    <property type="match status" value="1"/>
</dbReference>
<name>I7M609_TETTS</name>
<dbReference type="SUPFAM" id="SSF117281">
    <property type="entry name" value="Kelch motif"/>
    <property type="match status" value="1"/>
</dbReference>
<dbReference type="STRING" id="312017.I7M609"/>
<feature type="compositionally biased region" description="Low complexity" evidence="3">
    <location>
        <begin position="22"/>
        <end position="44"/>
    </location>
</feature>
<dbReference type="EMBL" id="GG662440">
    <property type="protein sequence ID" value="EAR83992.2"/>
    <property type="molecule type" value="Genomic_DNA"/>
</dbReference>
<evidence type="ECO:0000313" key="4">
    <source>
        <dbReference type="EMBL" id="EAR83992.2"/>
    </source>
</evidence>
<dbReference type="InterPro" id="IPR015915">
    <property type="entry name" value="Kelch-typ_b-propeller"/>
</dbReference>
<dbReference type="eggNOG" id="KOG0379">
    <property type="taxonomic scope" value="Eukaryota"/>
</dbReference>
<dbReference type="GeneID" id="7825036"/>
<organism evidence="4 5">
    <name type="scientific">Tetrahymena thermophila (strain SB210)</name>
    <dbReference type="NCBI Taxonomy" id="312017"/>
    <lineage>
        <taxon>Eukaryota</taxon>
        <taxon>Sar</taxon>
        <taxon>Alveolata</taxon>
        <taxon>Ciliophora</taxon>
        <taxon>Intramacronucleata</taxon>
        <taxon>Oligohymenophorea</taxon>
        <taxon>Hymenostomatida</taxon>
        <taxon>Tetrahymenina</taxon>
        <taxon>Tetrahymenidae</taxon>
        <taxon>Tetrahymena</taxon>
    </lineage>
</organism>
<keyword evidence="2" id="KW-0677">Repeat</keyword>